<evidence type="ECO:0000313" key="8">
    <source>
        <dbReference type="Proteomes" id="UP000823775"/>
    </source>
</evidence>
<dbReference type="PANTHER" id="PTHR31674">
    <property type="entry name" value="B3 DOMAIN-CONTAINING PROTEIN REM-LIKE 3-RELATED"/>
    <property type="match status" value="1"/>
</dbReference>
<dbReference type="SUPFAM" id="SSF101936">
    <property type="entry name" value="DNA-binding pseudobarrel domain"/>
    <property type="match status" value="2"/>
</dbReference>
<evidence type="ECO:0000256" key="1">
    <source>
        <dbReference type="ARBA" id="ARBA00004123"/>
    </source>
</evidence>
<keyword evidence="2" id="KW-0805">Transcription regulation</keyword>
<dbReference type="CDD" id="cd10017">
    <property type="entry name" value="B3_DNA"/>
    <property type="match status" value="2"/>
</dbReference>
<feature type="domain" description="TF-B3" evidence="6">
    <location>
        <begin position="142"/>
        <end position="236"/>
    </location>
</feature>
<proteinExistence type="predicted"/>
<protein>
    <recommendedName>
        <fullName evidence="6">TF-B3 domain-containing protein</fullName>
    </recommendedName>
</protein>
<dbReference type="SMART" id="SM01019">
    <property type="entry name" value="B3"/>
    <property type="match status" value="2"/>
</dbReference>
<dbReference type="EMBL" id="JACEIK010004904">
    <property type="protein sequence ID" value="MCD9646727.1"/>
    <property type="molecule type" value="Genomic_DNA"/>
</dbReference>
<keyword evidence="4" id="KW-0804">Transcription</keyword>
<organism evidence="7 8">
    <name type="scientific">Datura stramonium</name>
    <name type="common">Jimsonweed</name>
    <name type="synonym">Common thornapple</name>
    <dbReference type="NCBI Taxonomy" id="4076"/>
    <lineage>
        <taxon>Eukaryota</taxon>
        <taxon>Viridiplantae</taxon>
        <taxon>Streptophyta</taxon>
        <taxon>Embryophyta</taxon>
        <taxon>Tracheophyta</taxon>
        <taxon>Spermatophyta</taxon>
        <taxon>Magnoliopsida</taxon>
        <taxon>eudicotyledons</taxon>
        <taxon>Gunneridae</taxon>
        <taxon>Pentapetalae</taxon>
        <taxon>asterids</taxon>
        <taxon>lamiids</taxon>
        <taxon>Solanales</taxon>
        <taxon>Solanaceae</taxon>
        <taxon>Solanoideae</taxon>
        <taxon>Datureae</taxon>
        <taxon>Datura</taxon>
    </lineage>
</organism>
<accession>A0ABS8VIN3</accession>
<evidence type="ECO:0000259" key="6">
    <source>
        <dbReference type="PROSITE" id="PS50863"/>
    </source>
</evidence>
<dbReference type="Pfam" id="PF02362">
    <property type="entry name" value="B3"/>
    <property type="match status" value="2"/>
</dbReference>
<dbReference type="PROSITE" id="PS50863">
    <property type="entry name" value="B3"/>
    <property type="match status" value="2"/>
</dbReference>
<dbReference type="PANTHER" id="PTHR31674:SF97">
    <property type="entry name" value="B3 DOMAIN-CONTAINING PROTEIN REM10-LIKE"/>
    <property type="match status" value="1"/>
</dbReference>
<feature type="domain" description="TF-B3" evidence="6">
    <location>
        <begin position="7"/>
        <end position="97"/>
    </location>
</feature>
<evidence type="ECO:0000256" key="4">
    <source>
        <dbReference type="ARBA" id="ARBA00023163"/>
    </source>
</evidence>
<comment type="subcellular location">
    <subcellularLocation>
        <location evidence="1">Nucleus</location>
    </subcellularLocation>
</comment>
<comment type="caution">
    <text evidence="7">The sequence shown here is derived from an EMBL/GenBank/DDBJ whole genome shotgun (WGS) entry which is preliminary data.</text>
</comment>
<dbReference type="InterPro" id="IPR039218">
    <property type="entry name" value="REM_fam"/>
</dbReference>
<evidence type="ECO:0000256" key="5">
    <source>
        <dbReference type="ARBA" id="ARBA00023242"/>
    </source>
</evidence>
<dbReference type="Gene3D" id="2.40.330.10">
    <property type="entry name" value="DNA-binding pseudobarrel domain"/>
    <property type="match status" value="2"/>
</dbReference>
<gene>
    <name evidence="7" type="ORF">HAX54_036881</name>
</gene>
<dbReference type="Proteomes" id="UP000823775">
    <property type="component" value="Unassembled WGS sequence"/>
</dbReference>
<keyword evidence="8" id="KW-1185">Reference proteome</keyword>
<keyword evidence="3" id="KW-0238">DNA-binding</keyword>
<dbReference type="InterPro" id="IPR003340">
    <property type="entry name" value="B3_DNA-bd"/>
</dbReference>
<reference evidence="7 8" key="1">
    <citation type="journal article" date="2021" name="BMC Genomics">
        <title>Datura genome reveals duplications of psychoactive alkaloid biosynthetic genes and high mutation rate following tissue culture.</title>
        <authorList>
            <person name="Rajewski A."/>
            <person name="Carter-House D."/>
            <person name="Stajich J."/>
            <person name="Litt A."/>
        </authorList>
    </citation>
    <scope>NUCLEOTIDE SEQUENCE [LARGE SCALE GENOMIC DNA]</scope>
    <source>
        <strain evidence="7">AR-01</strain>
    </source>
</reference>
<sequence length="247" mass="28516">MKIPPKKPHFFKPILPGFKNGLKIPIGFLKYLKGQDHIKRCAVLRSAGKKWRIKLNDKRFEEGWGKFSEENDLKLGDMLVFRHEGNMEFEVFIFDSSHCDREYAEYLQGEGGGGRGARAVEEILKKFEFKEAAIDNPCGQSHVVCIVRSYCLSKCYFRLPGKFARANGLINKKCRLIIRDEKRRSWNLKLYTSCSQVYIGGRWAEFRVANDIKEGDHITFKVVANGEMPIWKFHGKYSGKKDAKQSP</sequence>
<keyword evidence="5" id="KW-0539">Nucleus</keyword>
<evidence type="ECO:0000256" key="3">
    <source>
        <dbReference type="ARBA" id="ARBA00023125"/>
    </source>
</evidence>
<name>A0ABS8VIN3_DATST</name>
<evidence type="ECO:0000313" key="7">
    <source>
        <dbReference type="EMBL" id="MCD9646727.1"/>
    </source>
</evidence>
<evidence type="ECO:0000256" key="2">
    <source>
        <dbReference type="ARBA" id="ARBA00023015"/>
    </source>
</evidence>
<dbReference type="InterPro" id="IPR015300">
    <property type="entry name" value="DNA-bd_pseudobarrel_sf"/>
</dbReference>